<evidence type="ECO:0000313" key="2">
    <source>
        <dbReference type="Proteomes" id="UP000053699"/>
    </source>
</evidence>
<dbReference type="PATRIC" id="fig|480418.6.peg.5187"/>
<sequence length="169" mass="18454">MKFSSDNKTSVTAFNAKGVTATFKAVSNPPAASPTVRRNALQRATLARSWAAPARLLERSRSTLDLTTCPTTSRFSTTLSTTNLHHLPPSATGKIGFTDKATHQIQPIGFLGPHLRGQSASDEHSETATLPRRARRLLRSARRTTVPRWYGQLSTEVPGIVGYGYSHRL</sequence>
<proteinExistence type="predicted"/>
<dbReference type="EMBL" id="JRPY01000106">
    <property type="protein sequence ID" value="KJX74596.1"/>
    <property type="molecule type" value="Genomic_DNA"/>
</dbReference>
<dbReference type="AlphaFoldDB" id="A0A0F4ENP9"/>
<reference evidence="1 2" key="1">
    <citation type="journal article" date="2015" name="Proc. Natl. Acad. Sci. U.S.A.">
        <title>Insight into the evolution and origin of leprosy bacilli from the genome sequence of Mycobacterium lepromatosis.</title>
        <authorList>
            <person name="Singh P."/>
            <person name="Benjak A."/>
            <person name="Schuenemann V.J."/>
            <person name="Herbig A."/>
            <person name="Avanzi C."/>
            <person name="Busso P."/>
            <person name="Nieselt K."/>
            <person name="Krause J."/>
            <person name="Vera-Cabrera L."/>
            <person name="Cole S.T."/>
        </authorList>
    </citation>
    <scope>NUCLEOTIDE SEQUENCE [LARGE SCALE GENOMIC DNA]</scope>
    <source>
        <strain evidence="1 2">Mx1-22A</strain>
    </source>
</reference>
<accession>A0A0F4ENP9</accession>
<keyword evidence="2" id="KW-1185">Reference proteome</keyword>
<dbReference type="Proteomes" id="UP000053699">
    <property type="component" value="Unassembled WGS sequence"/>
</dbReference>
<gene>
    <name evidence="1" type="ORF">MLPM_2416A</name>
</gene>
<evidence type="ECO:0000313" key="1">
    <source>
        <dbReference type="EMBL" id="KJX74596.1"/>
    </source>
</evidence>
<protein>
    <submittedName>
        <fullName evidence="1">Uncharacterized protein</fullName>
    </submittedName>
</protein>
<comment type="caution">
    <text evidence="1">The sequence shown here is derived from an EMBL/GenBank/DDBJ whole genome shotgun (WGS) entry which is preliminary data.</text>
</comment>
<organism evidence="1 2">
    <name type="scientific">Mycobacterium lepromatosis</name>
    <dbReference type="NCBI Taxonomy" id="480418"/>
    <lineage>
        <taxon>Bacteria</taxon>
        <taxon>Bacillati</taxon>
        <taxon>Actinomycetota</taxon>
        <taxon>Actinomycetes</taxon>
        <taxon>Mycobacteriales</taxon>
        <taxon>Mycobacteriaceae</taxon>
        <taxon>Mycobacterium</taxon>
    </lineage>
</organism>
<name>A0A0F4ENP9_9MYCO</name>